<evidence type="ECO:0000256" key="1">
    <source>
        <dbReference type="ARBA" id="ARBA00004429"/>
    </source>
</evidence>
<reference evidence="11 12" key="1">
    <citation type="submission" date="2017-11" db="EMBL/GenBank/DDBJ databases">
        <title>Draft genome sequence of environmental isolate Aeromonas lusitania sp. nov. MDC 2473.</title>
        <authorList>
            <person name="Colston S.M."/>
            <person name="Navarro A."/>
            <person name="Martinez-Murcia A.J."/>
            <person name="Graf J."/>
        </authorList>
    </citation>
    <scope>NUCLEOTIDE SEQUENCE [LARGE SCALE GENOMIC DNA]</scope>
    <source>
        <strain evidence="11 12">MDC 2473</strain>
    </source>
</reference>
<dbReference type="PANTHER" id="PTHR30614">
    <property type="entry name" value="MEMBRANE COMPONENT OF AMINO ACID ABC TRANSPORTER"/>
    <property type="match status" value="1"/>
</dbReference>
<dbReference type="InterPro" id="IPR035906">
    <property type="entry name" value="MetI-like_sf"/>
</dbReference>
<dbReference type="RefSeq" id="WP_100858083.1">
    <property type="nucleotide sequence ID" value="NZ_PGCP01000001.1"/>
</dbReference>
<feature type="domain" description="ABC transmembrane type-1" evidence="10">
    <location>
        <begin position="90"/>
        <end position="383"/>
    </location>
</feature>
<evidence type="ECO:0000256" key="7">
    <source>
        <dbReference type="ARBA" id="ARBA00022989"/>
    </source>
</evidence>
<dbReference type="Gene3D" id="1.10.3720.10">
    <property type="entry name" value="MetI-like"/>
    <property type="match status" value="2"/>
</dbReference>
<accession>A0A2M8HF98</accession>
<evidence type="ECO:0000256" key="9">
    <source>
        <dbReference type="RuleBase" id="RU363032"/>
    </source>
</evidence>
<keyword evidence="7 9" id="KW-1133">Transmembrane helix</keyword>
<keyword evidence="4" id="KW-1003">Cell membrane</keyword>
<name>A0A2M8HF98_9GAMM</name>
<evidence type="ECO:0000256" key="2">
    <source>
        <dbReference type="ARBA" id="ARBA00010072"/>
    </source>
</evidence>
<evidence type="ECO:0000256" key="8">
    <source>
        <dbReference type="ARBA" id="ARBA00023136"/>
    </source>
</evidence>
<feature type="transmembrane region" description="Helical" evidence="9">
    <location>
        <begin position="222"/>
        <end position="243"/>
    </location>
</feature>
<sequence>MALHASNHKKEQGRWWYDAKVRALVFQCLAIAAVLAFLFYIINNALTNLATRGITTGFDFLGNTAGFGILQSLIPYDETYTFGRTFVVGLLNTLLVSVLGILFATVLGFVLGVARLSSNWLVAKIATVYIETFRNIPLLLQIFFWYFSVLRTLPSPRESVELGGLAFLNVRGFYLPKPLFEEGFGYVLWALLLALLISWGLRRWAARRQELTGRMFPVWSCSLGLVVLLPAITFLLVGSPLAWSVPTLQGFNFRGGLTVLPELAALLLALTIYTAAFIAEIVRSGILAISKGQTEAASALGLSPTKTLRLVIIPQAMRVIIPPLTSQYLNLTKNSSLATAIGYPDLVSVFMGTTLNQTGQAIEVIAMTMGVYLLISITTSVLMNIYNRKMTLVER</sequence>
<keyword evidence="3 9" id="KW-0813">Transport</keyword>
<feature type="transmembrane region" description="Helical" evidence="9">
    <location>
        <begin position="126"/>
        <end position="147"/>
    </location>
</feature>
<dbReference type="AlphaFoldDB" id="A0A2M8HF98"/>
<evidence type="ECO:0000256" key="5">
    <source>
        <dbReference type="ARBA" id="ARBA00022692"/>
    </source>
</evidence>
<feature type="transmembrane region" description="Helical" evidence="9">
    <location>
        <begin position="263"/>
        <end position="282"/>
    </location>
</feature>
<evidence type="ECO:0000256" key="3">
    <source>
        <dbReference type="ARBA" id="ARBA00022448"/>
    </source>
</evidence>
<feature type="transmembrane region" description="Helical" evidence="9">
    <location>
        <begin position="183"/>
        <end position="201"/>
    </location>
</feature>
<evidence type="ECO:0000256" key="6">
    <source>
        <dbReference type="ARBA" id="ARBA00022970"/>
    </source>
</evidence>
<keyword evidence="5 9" id="KW-0812">Transmembrane</keyword>
<proteinExistence type="inferred from homology"/>
<dbReference type="GO" id="GO:0006865">
    <property type="term" value="P:amino acid transport"/>
    <property type="evidence" value="ECO:0007669"/>
    <property type="project" value="UniProtKB-KW"/>
</dbReference>
<protein>
    <submittedName>
        <fullName evidence="11">Amino acid ABC transporter permease</fullName>
    </submittedName>
</protein>
<evidence type="ECO:0000313" key="12">
    <source>
        <dbReference type="Proteomes" id="UP000232060"/>
    </source>
</evidence>
<dbReference type="EMBL" id="PGCP01000001">
    <property type="protein sequence ID" value="PJC95238.1"/>
    <property type="molecule type" value="Genomic_DNA"/>
</dbReference>
<dbReference type="SUPFAM" id="SSF161098">
    <property type="entry name" value="MetI-like"/>
    <property type="match status" value="2"/>
</dbReference>
<feature type="transmembrane region" description="Helical" evidence="9">
    <location>
        <begin position="21"/>
        <end position="42"/>
    </location>
</feature>
<dbReference type="GO" id="GO:0022857">
    <property type="term" value="F:transmembrane transporter activity"/>
    <property type="evidence" value="ECO:0007669"/>
    <property type="project" value="InterPro"/>
</dbReference>
<dbReference type="GO" id="GO:0043190">
    <property type="term" value="C:ATP-binding cassette (ABC) transporter complex"/>
    <property type="evidence" value="ECO:0007669"/>
    <property type="project" value="InterPro"/>
</dbReference>
<feature type="transmembrane region" description="Helical" evidence="9">
    <location>
        <begin position="364"/>
        <end position="386"/>
    </location>
</feature>
<feature type="transmembrane region" description="Helical" evidence="9">
    <location>
        <begin position="86"/>
        <end position="114"/>
    </location>
</feature>
<dbReference type="OrthoDB" id="9808531at2"/>
<dbReference type="CDD" id="cd06261">
    <property type="entry name" value="TM_PBP2"/>
    <property type="match status" value="1"/>
</dbReference>
<dbReference type="PANTHER" id="PTHR30614:SF37">
    <property type="entry name" value="AMINO-ACID ABC TRANSPORTER PERMEASE PROTEIN YHDX-RELATED"/>
    <property type="match status" value="1"/>
</dbReference>
<evidence type="ECO:0000259" key="10">
    <source>
        <dbReference type="PROSITE" id="PS50928"/>
    </source>
</evidence>
<organism evidence="11 12">
    <name type="scientific">Aeromonas lusitana</name>
    <dbReference type="NCBI Taxonomy" id="931529"/>
    <lineage>
        <taxon>Bacteria</taxon>
        <taxon>Pseudomonadati</taxon>
        <taxon>Pseudomonadota</taxon>
        <taxon>Gammaproteobacteria</taxon>
        <taxon>Aeromonadales</taxon>
        <taxon>Aeromonadaceae</taxon>
        <taxon>Aeromonas</taxon>
    </lineage>
</organism>
<dbReference type="PROSITE" id="PS50928">
    <property type="entry name" value="ABC_TM1"/>
    <property type="match status" value="1"/>
</dbReference>
<evidence type="ECO:0000313" key="11">
    <source>
        <dbReference type="EMBL" id="PJC95238.1"/>
    </source>
</evidence>
<dbReference type="InterPro" id="IPR043429">
    <property type="entry name" value="ArtM/GltK/GlnP/TcyL/YhdX-like"/>
</dbReference>
<keyword evidence="12" id="KW-1185">Reference proteome</keyword>
<keyword evidence="8 9" id="KW-0472">Membrane</keyword>
<comment type="similarity">
    <text evidence="2">Belongs to the binding-protein-dependent transport system permease family. HisMQ subfamily.</text>
</comment>
<dbReference type="InterPro" id="IPR010065">
    <property type="entry name" value="AA_ABC_transptr_permease_3TM"/>
</dbReference>
<evidence type="ECO:0000256" key="4">
    <source>
        <dbReference type="ARBA" id="ARBA00022475"/>
    </source>
</evidence>
<comment type="subcellular location">
    <subcellularLocation>
        <location evidence="1">Cell inner membrane</location>
        <topology evidence="1">Multi-pass membrane protein</topology>
    </subcellularLocation>
    <subcellularLocation>
        <location evidence="9">Cell membrane</location>
        <topology evidence="9">Multi-pass membrane protein</topology>
    </subcellularLocation>
</comment>
<keyword evidence="6" id="KW-0029">Amino-acid transport</keyword>
<gene>
    <name evidence="11" type="ORF">CUC44_00685</name>
</gene>
<dbReference type="Pfam" id="PF00528">
    <property type="entry name" value="BPD_transp_1"/>
    <property type="match status" value="1"/>
</dbReference>
<dbReference type="Proteomes" id="UP000232060">
    <property type="component" value="Unassembled WGS sequence"/>
</dbReference>
<dbReference type="InterPro" id="IPR000515">
    <property type="entry name" value="MetI-like"/>
</dbReference>
<dbReference type="NCBIfam" id="TIGR01726">
    <property type="entry name" value="HEQRo_perm_3TM"/>
    <property type="match status" value="1"/>
</dbReference>
<comment type="caution">
    <text evidence="11">The sequence shown here is derived from an EMBL/GenBank/DDBJ whole genome shotgun (WGS) entry which is preliminary data.</text>
</comment>